<feature type="modified residue" description="4-aspartylphosphate" evidence="2">
    <location>
        <position position="52"/>
    </location>
</feature>
<evidence type="ECO:0000313" key="7">
    <source>
        <dbReference type="Proteomes" id="UP001431572"/>
    </source>
</evidence>
<dbReference type="SMART" id="SM00448">
    <property type="entry name" value="REC"/>
    <property type="match status" value="1"/>
</dbReference>
<reference evidence="5" key="2">
    <citation type="journal article" date="2024" name="Nature">
        <title>Anoxygenic phototroph of the Chloroflexota uses a type I reaction centre.</title>
        <authorList>
            <person name="Tsuji J.M."/>
            <person name="Shaw N.A."/>
            <person name="Nagashima S."/>
            <person name="Venkiteswaran J.J."/>
            <person name="Schiff S.L."/>
            <person name="Watanabe T."/>
            <person name="Fukui M."/>
            <person name="Hanada S."/>
            <person name="Tank M."/>
            <person name="Neufeld J.D."/>
        </authorList>
    </citation>
    <scope>NUCLEOTIDE SEQUENCE</scope>
    <source>
        <strain evidence="5">L227-S17</strain>
    </source>
</reference>
<gene>
    <name evidence="4" type="ORF">HXX08_17060</name>
    <name evidence="5" type="ORF">OZ401_003095</name>
</gene>
<evidence type="ECO:0000313" key="4">
    <source>
        <dbReference type="EMBL" id="NWJ47569.1"/>
    </source>
</evidence>
<dbReference type="PANTHER" id="PTHR44591:SF3">
    <property type="entry name" value="RESPONSE REGULATORY DOMAIN-CONTAINING PROTEIN"/>
    <property type="match status" value="1"/>
</dbReference>
<keyword evidence="7" id="KW-1185">Reference proteome</keyword>
<dbReference type="Pfam" id="PF00072">
    <property type="entry name" value="Response_reg"/>
    <property type="match status" value="1"/>
</dbReference>
<keyword evidence="1 2" id="KW-0597">Phosphoprotein</keyword>
<feature type="domain" description="Response regulatory" evidence="3">
    <location>
        <begin position="3"/>
        <end position="111"/>
    </location>
</feature>
<dbReference type="Proteomes" id="UP001431572">
    <property type="component" value="Chromosome 2"/>
</dbReference>
<protein>
    <submittedName>
        <fullName evidence="4">Response regulator</fullName>
    </submittedName>
</protein>
<dbReference type="EMBL" id="CP128400">
    <property type="protein sequence ID" value="WJW69479.1"/>
    <property type="molecule type" value="Genomic_DNA"/>
</dbReference>
<dbReference type="InterPro" id="IPR011006">
    <property type="entry name" value="CheY-like_superfamily"/>
</dbReference>
<dbReference type="GO" id="GO:0000160">
    <property type="term" value="P:phosphorelay signal transduction system"/>
    <property type="evidence" value="ECO:0007669"/>
    <property type="project" value="InterPro"/>
</dbReference>
<sequence length="128" mass="14186">MLNILLIDDSSFFLKLAGMQFVPPTYSLDTETSGSAGLEKALNSQYDLVITDLNLPDLNGLELIRKLHAHNQDLPIILNTTKDSLEALNIADLDSKVYLCDKQLTTLVARVGAIMAQQKRNRKNKTDA</sequence>
<dbReference type="RefSeq" id="WP_341471363.1">
    <property type="nucleotide sequence ID" value="NZ_CP128400.1"/>
</dbReference>
<evidence type="ECO:0000313" key="6">
    <source>
        <dbReference type="Proteomes" id="UP000521676"/>
    </source>
</evidence>
<proteinExistence type="predicted"/>
<dbReference type="Gene3D" id="3.40.50.2300">
    <property type="match status" value="1"/>
</dbReference>
<dbReference type="SUPFAM" id="SSF52172">
    <property type="entry name" value="CheY-like"/>
    <property type="match status" value="1"/>
</dbReference>
<dbReference type="Proteomes" id="UP000521676">
    <property type="component" value="Unassembled WGS sequence"/>
</dbReference>
<dbReference type="PROSITE" id="PS50110">
    <property type="entry name" value="RESPONSE_REGULATORY"/>
    <property type="match status" value="1"/>
</dbReference>
<dbReference type="InterPro" id="IPR001789">
    <property type="entry name" value="Sig_transdc_resp-reg_receiver"/>
</dbReference>
<name>A0A8T7M675_9CHLR</name>
<dbReference type="InterPro" id="IPR050595">
    <property type="entry name" value="Bact_response_regulator"/>
</dbReference>
<organism evidence="4 6">
    <name type="scientific">Candidatus Chlorohelix allophototropha</name>
    <dbReference type="NCBI Taxonomy" id="3003348"/>
    <lineage>
        <taxon>Bacteria</taxon>
        <taxon>Bacillati</taxon>
        <taxon>Chloroflexota</taxon>
        <taxon>Chloroflexia</taxon>
        <taxon>Candidatus Chloroheliales</taxon>
        <taxon>Candidatus Chloroheliaceae</taxon>
        <taxon>Candidatus Chlorohelix</taxon>
    </lineage>
</organism>
<evidence type="ECO:0000259" key="3">
    <source>
        <dbReference type="PROSITE" id="PS50110"/>
    </source>
</evidence>
<evidence type="ECO:0000313" key="5">
    <source>
        <dbReference type="EMBL" id="WJW69479.1"/>
    </source>
</evidence>
<reference evidence="4 6" key="1">
    <citation type="submission" date="2020-06" db="EMBL/GenBank/DDBJ databases">
        <title>Anoxygenic phototrophic Chloroflexota member uses a Type I reaction center.</title>
        <authorList>
            <person name="Tsuji J.M."/>
            <person name="Shaw N.A."/>
            <person name="Nagashima S."/>
            <person name="Venkiteswaran J."/>
            <person name="Schiff S.L."/>
            <person name="Hanada S."/>
            <person name="Tank M."/>
            <person name="Neufeld J.D."/>
        </authorList>
    </citation>
    <scope>NUCLEOTIDE SEQUENCE [LARGE SCALE GENOMIC DNA]</scope>
    <source>
        <strain evidence="4">L227-S17</strain>
    </source>
</reference>
<dbReference type="PANTHER" id="PTHR44591">
    <property type="entry name" value="STRESS RESPONSE REGULATOR PROTEIN 1"/>
    <property type="match status" value="1"/>
</dbReference>
<accession>A0A8T7M675</accession>
<dbReference type="EMBL" id="JACATZ010000003">
    <property type="protein sequence ID" value="NWJ47569.1"/>
    <property type="molecule type" value="Genomic_DNA"/>
</dbReference>
<evidence type="ECO:0000256" key="1">
    <source>
        <dbReference type="ARBA" id="ARBA00022553"/>
    </source>
</evidence>
<dbReference type="AlphaFoldDB" id="A0A8T7M675"/>
<evidence type="ECO:0000256" key="2">
    <source>
        <dbReference type="PROSITE-ProRule" id="PRU00169"/>
    </source>
</evidence>